<protein>
    <submittedName>
        <fullName evidence="1">Uncharacterized protein</fullName>
    </submittedName>
</protein>
<proteinExistence type="predicted"/>
<name>A0A502GG30_9GAMM</name>
<organism evidence="1 2">
    <name type="scientific">Ewingella americana</name>
    <dbReference type="NCBI Taxonomy" id="41202"/>
    <lineage>
        <taxon>Bacteria</taxon>
        <taxon>Pseudomonadati</taxon>
        <taxon>Pseudomonadota</taxon>
        <taxon>Gammaproteobacteria</taxon>
        <taxon>Enterobacterales</taxon>
        <taxon>Yersiniaceae</taxon>
        <taxon>Ewingella</taxon>
    </lineage>
</organism>
<dbReference type="AlphaFoldDB" id="A0A502GG30"/>
<evidence type="ECO:0000313" key="1">
    <source>
        <dbReference type="EMBL" id="TPG59956.1"/>
    </source>
</evidence>
<comment type="caution">
    <text evidence="1">The sequence shown here is derived from an EMBL/GenBank/DDBJ whole genome shotgun (WGS) entry which is preliminary data.</text>
</comment>
<keyword evidence="2" id="KW-1185">Reference proteome</keyword>
<evidence type="ECO:0000313" key="2">
    <source>
        <dbReference type="Proteomes" id="UP000317663"/>
    </source>
</evidence>
<gene>
    <name evidence="1" type="ORF">EAH77_15425</name>
</gene>
<dbReference type="RefSeq" id="WP_140473683.1">
    <property type="nucleotide sequence ID" value="NZ_RCZD01000008.1"/>
</dbReference>
<reference evidence="1 2" key="1">
    <citation type="journal article" date="2019" name="Environ. Microbiol.">
        <title>Species interactions and distinct microbial communities in high Arctic permafrost affected cryosols are associated with the CH4 and CO2 gas fluxes.</title>
        <authorList>
            <person name="Altshuler I."/>
            <person name="Hamel J."/>
            <person name="Turney S."/>
            <person name="Magnuson E."/>
            <person name="Levesque R."/>
            <person name="Greer C."/>
            <person name="Whyte L.G."/>
        </authorList>
    </citation>
    <scope>NUCLEOTIDE SEQUENCE [LARGE SCALE GENOMIC DNA]</scope>
    <source>
        <strain evidence="1 2">E4</strain>
    </source>
</reference>
<sequence>MLYNLCTQATISTQANFKKILNIYTAIITNTPVSDADMSMFNAPFSQPIMGKYPTARPYTLIYTETNPADAAEVTLWFKKEHPMYVGHFLYIGLHFMSSVGVNNFTAPYLSIDIAELVTVDGAIINRVSGTVYTTTQGNTGWVSYYPINGIVLGRVGWYGNMLTLSVSDWGLGYFMCDYTPSPFNAAFSHYQGTLNLEALSTVAGDGAAAQAFIPKNYPMQLLITQKLMNNALPISYRYVGLCRIPNLTGTDIGVSNLAYRQLDAGALFQQPTNTITPGFAGTFGTDNTVMEVTTAEGTKASELYPEYLRNLYSGSPLAKLPILRPLQGGANYAHYGRAITIGTENYIGIQALLDSDQNLQNVTSNNYLKTLKSYPARQAYLRMD</sequence>
<dbReference type="EMBL" id="RCZD01000008">
    <property type="protein sequence ID" value="TPG59956.1"/>
    <property type="molecule type" value="Genomic_DNA"/>
</dbReference>
<dbReference type="Proteomes" id="UP000317663">
    <property type="component" value="Unassembled WGS sequence"/>
</dbReference>
<accession>A0A502GG30</accession>